<dbReference type="Proteomes" id="UP001190700">
    <property type="component" value="Unassembled WGS sequence"/>
</dbReference>
<dbReference type="Pfam" id="PF01253">
    <property type="entry name" value="SUI1"/>
    <property type="match status" value="1"/>
</dbReference>
<evidence type="ECO:0000313" key="12">
    <source>
        <dbReference type="Proteomes" id="UP001190700"/>
    </source>
</evidence>
<dbReference type="EMBL" id="LGRX02008597">
    <property type="protein sequence ID" value="KAK3273217.1"/>
    <property type="molecule type" value="Genomic_DNA"/>
</dbReference>
<name>A0AAE0G7V5_9CHLO</name>
<feature type="domain" description="SUI1" evidence="10">
    <location>
        <begin position="128"/>
        <end position="191"/>
    </location>
</feature>
<dbReference type="InterPro" id="IPR005872">
    <property type="entry name" value="SUI1_arc_bac"/>
</dbReference>
<dbReference type="Gene3D" id="3.30.780.10">
    <property type="entry name" value="SUI1-like domain"/>
    <property type="match status" value="1"/>
</dbReference>
<evidence type="ECO:0000256" key="6">
    <source>
        <dbReference type="ARBA" id="ARBA00023128"/>
    </source>
</evidence>
<gene>
    <name evidence="11" type="ORF">CYMTET_18525</name>
</gene>
<keyword evidence="12" id="KW-1185">Reference proteome</keyword>
<evidence type="ECO:0000259" key="10">
    <source>
        <dbReference type="PROSITE" id="PS50296"/>
    </source>
</evidence>
<sequence>MGKKKGNKGESEDLDCKPAPRGLTLASFLDFPSLGEAPTPTPSAPSHSAAAPVATPSSSGSCEVTSAPHDGLPPKVPAQAPASTWQPKCSGITARPAAASQTEKTVPISQTTKEACPYTVHGSKKGGFPLQVESRAGNKKVTLIRKVTGDVDALLKDLKHAVGAGGVLRGDDVEIQGDHMKRVETLLVKKGCIKGISHVNITNAEPKIRPKSAKAEKTIARLDKKAEMLKQKQ</sequence>
<protein>
    <recommendedName>
        <fullName evidence="8">Large ribosomal subunit protein mL49</fullName>
    </recommendedName>
</protein>
<dbReference type="PANTHER" id="PTHR13477">
    <property type="entry name" value="MITOCHONDRIAL 39S RIBOSOMAL PROTEIN L49"/>
    <property type="match status" value="1"/>
</dbReference>
<comment type="subcellular location">
    <subcellularLocation>
        <location evidence="1">Mitochondrion</location>
    </subcellularLocation>
</comment>
<dbReference type="CDD" id="cd11567">
    <property type="entry name" value="YciH_like"/>
    <property type="match status" value="1"/>
</dbReference>
<proteinExistence type="inferred from homology"/>
<evidence type="ECO:0000256" key="2">
    <source>
        <dbReference type="ARBA" id="ARBA00005677"/>
    </source>
</evidence>
<feature type="compositionally biased region" description="Basic and acidic residues" evidence="9">
    <location>
        <begin position="7"/>
        <end position="18"/>
    </location>
</feature>
<dbReference type="GO" id="GO:0003743">
    <property type="term" value="F:translation initiation factor activity"/>
    <property type="evidence" value="ECO:0007669"/>
    <property type="project" value="InterPro"/>
</dbReference>
<dbReference type="AlphaFoldDB" id="A0AAE0G7V5"/>
<evidence type="ECO:0000256" key="1">
    <source>
        <dbReference type="ARBA" id="ARBA00004173"/>
    </source>
</evidence>
<accession>A0AAE0G7V5</accession>
<reference evidence="11 12" key="1">
    <citation type="journal article" date="2015" name="Genome Biol. Evol.">
        <title>Comparative Genomics of a Bacterivorous Green Alga Reveals Evolutionary Causalities and Consequences of Phago-Mixotrophic Mode of Nutrition.</title>
        <authorList>
            <person name="Burns J.A."/>
            <person name="Paasch A."/>
            <person name="Narechania A."/>
            <person name="Kim E."/>
        </authorList>
    </citation>
    <scope>NUCLEOTIDE SEQUENCE [LARGE SCALE GENOMIC DNA]</scope>
    <source>
        <strain evidence="11 12">PLY_AMNH</strain>
    </source>
</reference>
<dbReference type="GO" id="GO:0005762">
    <property type="term" value="C:mitochondrial large ribosomal subunit"/>
    <property type="evidence" value="ECO:0007669"/>
    <property type="project" value="TreeGrafter"/>
</dbReference>
<dbReference type="GO" id="GO:0003735">
    <property type="term" value="F:structural constituent of ribosome"/>
    <property type="evidence" value="ECO:0007669"/>
    <property type="project" value="InterPro"/>
</dbReference>
<dbReference type="InterPro" id="IPR036877">
    <property type="entry name" value="SUI1_dom_sf"/>
</dbReference>
<feature type="compositionally biased region" description="Low complexity" evidence="9">
    <location>
        <begin position="44"/>
        <end position="59"/>
    </location>
</feature>
<comment type="similarity">
    <text evidence="2">Belongs to the mitochondrion-specific ribosomal protein mL49 family.</text>
</comment>
<evidence type="ECO:0000256" key="8">
    <source>
        <dbReference type="ARBA" id="ARBA00035191"/>
    </source>
</evidence>
<feature type="region of interest" description="Disordered" evidence="9">
    <location>
        <begin position="28"/>
        <end position="106"/>
    </location>
</feature>
<comment type="caution">
    <text evidence="11">The sequence shown here is derived from an EMBL/GenBank/DDBJ whole genome shotgun (WGS) entry which is preliminary data.</text>
</comment>
<dbReference type="PROSITE" id="PS50296">
    <property type="entry name" value="SUI1"/>
    <property type="match status" value="1"/>
</dbReference>
<evidence type="ECO:0000256" key="9">
    <source>
        <dbReference type="SAM" id="MobiDB-lite"/>
    </source>
</evidence>
<evidence type="ECO:0000313" key="11">
    <source>
        <dbReference type="EMBL" id="KAK3273217.1"/>
    </source>
</evidence>
<keyword evidence="7" id="KW-0687">Ribonucleoprotein</keyword>
<dbReference type="InterPro" id="IPR007740">
    <property type="entry name" value="Ribosomal_mL49"/>
</dbReference>
<feature type="region of interest" description="Disordered" evidence="9">
    <location>
        <begin position="1"/>
        <end position="20"/>
    </location>
</feature>
<keyword evidence="3" id="KW-0810">Translation regulation</keyword>
<keyword evidence="6" id="KW-0496">Mitochondrion</keyword>
<evidence type="ECO:0000256" key="5">
    <source>
        <dbReference type="ARBA" id="ARBA00022980"/>
    </source>
</evidence>
<dbReference type="GO" id="GO:0006417">
    <property type="term" value="P:regulation of translation"/>
    <property type="evidence" value="ECO:0007669"/>
    <property type="project" value="UniProtKB-KW"/>
</dbReference>
<organism evidence="11 12">
    <name type="scientific">Cymbomonas tetramitiformis</name>
    <dbReference type="NCBI Taxonomy" id="36881"/>
    <lineage>
        <taxon>Eukaryota</taxon>
        <taxon>Viridiplantae</taxon>
        <taxon>Chlorophyta</taxon>
        <taxon>Pyramimonadophyceae</taxon>
        <taxon>Pyramimonadales</taxon>
        <taxon>Pyramimonadaceae</taxon>
        <taxon>Cymbomonas</taxon>
    </lineage>
</organism>
<evidence type="ECO:0000256" key="3">
    <source>
        <dbReference type="ARBA" id="ARBA00022845"/>
    </source>
</evidence>
<keyword evidence="5" id="KW-0689">Ribosomal protein</keyword>
<evidence type="ECO:0000256" key="7">
    <source>
        <dbReference type="ARBA" id="ARBA00023274"/>
    </source>
</evidence>
<dbReference type="SUPFAM" id="SSF55159">
    <property type="entry name" value="eIF1-like"/>
    <property type="match status" value="1"/>
</dbReference>
<evidence type="ECO:0000256" key="4">
    <source>
        <dbReference type="ARBA" id="ARBA00022917"/>
    </source>
</evidence>
<keyword evidence="4" id="KW-0648">Protein biosynthesis</keyword>
<dbReference type="InterPro" id="IPR001950">
    <property type="entry name" value="SUI1"/>
</dbReference>
<dbReference type="PANTHER" id="PTHR13477:SF0">
    <property type="entry name" value="LARGE RIBOSOMAL SUBUNIT PROTEIN ML49"/>
    <property type="match status" value="1"/>
</dbReference>